<dbReference type="AlphaFoldDB" id="A0A538SGJ0"/>
<comment type="caution">
    <text evidence="1">The sequence shown here is derived from an EMBL/GenBank/DDBJ whole genome shotgun (WGS) entry which is preliminary data.</text>
</comment>
<evidence type="ECO:0000313" key="2">
    <source>
        <dbReference type="Proteomes" id="UP000320184"/>
    </source>
</evidence>
<name>A0A538SGJ0_UNCEI</name>
<dbReference type="EMBL" id="VBOT01000098">
    <property type="protein sequence ID" value="TMQ50480.1"/>
    <property type="molecule type" value="Genomic_DNA"/>
</dbReference>
<reference evidence="1 2" key="1">
    <citation type="journal article" date="2019" name="Nat. Microbiol.">
        <title>Mediterranean grassland soil C-N compound turnover is dependent on rainfall and depth, and is mediated by genomically divergent microorganisms.</title>
        <authorList>
            <person name="Diamond S."/>
            <person name="Andeer P.F."/>
            <person name="Li Z."/>
            <person name="Crits-Christoph A."/>
            <person name="Burstein D."/>
            <person name="Anantharaman K."/>
            <person name="Lane K.R."/>
            <person name="Thomas B.C."/>
            <person name="Pan C."/>
            <person name="Northen T.R."/>
            <person name="Banfield J.F."/>
        </authorList>
    </citation>
    <scope>NUCLEOTIDE SEQUENCE [LARGE SCALE GENOMIC DNA]</scope>
    <source>
        <strain evidence="1">WS_3</strain>
    </source>
</reference>
<evidence type="ECO:0000313" key="1">
    <source>
        <dbReference type="EMBL" id="TMQ50480.1"/>
    </source>
</evidence>
<gene>
    <name evidence="1" type="ORF">E6K73_07785</name>
</gene>
<evidence type="ECO:0008006" key="3">
    <source>
        <dbReference type="Google" id="ProtNLM"/>
    </source>
</evidence>
<accession>A0A538SGJ0</accession>
<organism evidence="1 2">
    <name type="scientific">Eiseniibacteriota bacterium</name>
    <dbReference type="NCBI Taxonomy" id="2212470"/>
    <lineage>
        <taxon>Bacteria</taxon>
        <taxon>Candidatus Eiseniibacteriota</taxon>
    </lineage>
</organism>
<sequence length="286" mass="30922">MSGASPRVLGPPLRPRLARLTPGRAALALAALVSLLLGACAPHLLAPPRLDGVARRAAYRAALSTREARGGVEADLALWIQWVSAGDLPGAQARLVLGAPDAFRLRIESMFGTALDVSARGDSITAYLPSRRLGMAIDSARDSLGLREVGRLGYRAWSADWDPPDSAWSAAVWEDTLLVVRWAEEDDSLQLAVGSGGRPVWAVLARDGGPGIRASYPEWAVWEGVRWPSLIEFEVASGDLEVTCRIRRVRFREHPDGPALAVRLPARAERLTPSALKRALEKLPRL</sequence>
<dbReference type="Proteomes" id="UP000320184">
    <property type="component" value="Unassembled WGS sequence"/>
</dbReference>
<proteinExistence type="predicted"/>
<protein>
    <recommendedName>
        <fullName evidence="3">DUF4292 domain-containing protein</fullName>
    </recommendedName>
</protein>